<protein>
    <submittedName>
        <fullName evidence="2">Uncharacterized protein</fullName>
    </submittedName>
</protein>
<evidence type="ECO:0000313" key="3">
    <source>
        <dbReference type="Proteomes" id="UP000178558"/>
    </source>
</evidence>
<reference evidence="2 3" key="1">
    <citation type="journal article" date="2016" name="Nat. Commun.">
        <title>Thousands of microbial genomes shed light on interconnected biogeochemical processes in an aquifer system.</title>
        <authorList>
            <person name="Anantharaman K."/>
            <person name="Brown C.T."/>
            <person name="Hug L.A."/>
            <person name="Sharon I."/>
            <person name="Castelle C.J."/>
            <person name="Probst A.J."/>
            <person name="Thomas B.C."/>
            <person name="Singh A."/>
            <person name="Wilkins M.J."/>
            <person name="Karaoz U."/>
            <person name="Brodie E.L."/>
            <person name="Williams K.H."/>
            <person name="Hubbard S.S."/>
            <person name="Banfield J.F."/>
        </authorList>
    </citation>
    <scope>NUCLEOTIDE SEQUENCE [LARGE SCALE GENOMIC DNA]</scope>
</reference>
<keyword evidence="1" id="KW-0812">Transmembrane</keyword>
<keyword evidence="1" id="KW-1133">Transmembrane helix</keyword>
<evidence type="ECO:0000313" key="2">
    <source>
        <dbReference type="EMBL" id="OGK50343.1"/>
    </source>
</evidence>
<gene>
    <name evidence="2" type="ORF">A3B50_02970</name>
</gene>
<dbReference type="Proteomes" id="UP000178558">
    <property type="component" value="Unassembled WGS sequence"/>
</dbReference>
<proteinExistence type="predicted"/>
<accession>A0A1F7J404</accession>
<evidence type="ECO:0000256" key="1">
    <source>
        <dbReference type="SAM" id="Phobius"/>
    </source>
</evidence>
<keyword evidence="1" id="KW-0472">Membrane</keyword>
<name>A0A1F7J404_9BACT</name>
<feature type="transmembrane region" description="Helical" evidence="1">
    <location>
        <begin position="246"/>
        <end position="263"/>
    </location>
</feature>
<comment type="caution">
    <text evidence="2">The sequence shown here is derived from an EMBL/GenBank/DDBJ whole genome shotgun (WGS) entry which is preliminary data.</text>
</comment>
<sequence>MSRDKTFTIFLLLTIILTFPFTKVLAQAKSASPEVSVSIGEYEFFLFGYTSPRSLVTIEGVGIFDQTYSDTKGYFQFSNRFSPFSSREPCLSSQDQLGRVSNTICIPPFPLNRSVHIGPVILPPTVYLNKDVYFVGDQIVLSGQAIPNTDVDLSFFIDQNRTPIFSFVKPAYAVSLPRLKAKSDGQGNYAILLPSSQADYFRIFAQDKFQENDSPRSNTLAVKVLPWWMIIIETLRFIWDLLRSRLFELIILTQIAGLLYFLFRRYLQPYVIAHNRALVLREKHPLLVTDHELILREVKR</sequence>
<dbReference type="AlphaFoldDB" id="A0A1F7J404"/>
<dbReference type="EMBL" id="MGAQ01000018">
    <property type="protein sequence ID" value="OGK50343.1"/>
    <property type="molecule type" value="Genomic_DNA"/>
</dbReference>
<organism evidence="2 3">
    <name type="scientific">Candidatus Roizmanbacteria bacterium RIFCSPLOWO2_01_FULL_40_42</name>
    <dbReference type="NCBI Taxonomy" id="1802066"/>
    <lineage>
        <taxon>Bacteria</taxon>
        <taxon>Candidatus Roizmaniibacteriota</taxon>
    </lineage>
</organism>